<dbReference type="RefSeq" id="WP_345433021.1">
    <property type="nucleotide sequence ID" value="NZ_BAABHK010000006.1"/>
</dbReference>
<dbReference type="InterPro" id="IPR001387">
    <property type="entry name" value="Cro/C1-type_HTH"/>
</dbReference>
<dbReference type="InterPro" id="IPR010982">
    <property type="entry name" value="Lambda_DNA-bd_dom_sf"/>
</dbReference>
<protein>
    <submittedName>
        <fullName evidence="2">Helix-turn-helix transcriptional regulator</fullName>
    </submittedName>
</protein>
<name>A0ABP8UC13_9ACTN</name>
<gene>
    <name evidence="2" type="ORF">GCM10023196_046170</name>
</gene>
<dbReference type="PROSITE" id="PS50943">
    <property type="entry name" value="HTH_CROC1"/>
    <property type="match status" value="1"/>
</dbReference>
<sequence>MPTTSPSSSVQAARQAIADRLRDIRVDAGLTAKALAAAAEWDRTKVSKIEHATRPPSADDIRRWCTVCKADDEATDLVASLRTVEGAYIEWRRLQRTGLRRLQESRVPLYERTRNFRVYCSQVVPGLFQTAAYAGALLSAITTFHGSPNDVEEAVAARMARSHVVRDGDHRFAVLVEEAVLRYQVGGPDTMAGQLHHLLDVMALPSVSLGVIPFEHGGRRIWTLEAFNIFDSERVSVELLSAAVTVTTPGEVELYEKAFGELTGMALFGTEARTLISAAIDALD</sequence>
<evidence type="ECO:0000259" key="1">
    <source>
        <dbReference type="PROSITE" id="PS50943"/>
    </source>
</evidence>
<evidence type="ECO:0000313" key="2">
    <source>
        <dbReference type="EMBL" id="GAA4628706.1"/>
    </source>
</evidence>
<dbReference type="Pfam" id="PF19054">
    <property type="entry name" value="DUF5753"/>
    <property type="match status" value="1"/>
</dbReference>
<dbReference type="SUPFAM" id="SSF47413">
    <property type="entry name" value="lambda repressor-like DNA-binding domains"/>
    <property type="match status" value="1"/>
</dbReference>
<dbReference type="InterPro" id="IPR043917">
    <property type="entry name" value="DUF5753"/>
</dbReference>
<dbReference type="SMART" id="SM00530">
    <property type="entry name" value="HTH_XRE"/>
    <property type="match status" value="1"/>
</dbReference>
<comment type="caution">
    <text evidence="2">The sequence shown here is derived from an EMBL/GenBank/DDBJ whole genome shotgun (WGS) entry which is preliminary data.</text>
</comment>
<proteinExistence type="predicted"/>
<reference evidence="3" key="1">
    <citation type="journal article" date="2019" name="Int. J. Syst. Evol. Microbiol.">
        <title>The Global Catalogue of Microorganisms (GCM) 10K type strain sequencing project: providing services to taxonomists for standard genome sequencing and annotation.</title>
        <authorList>
            <consortium name="The Broad Institute Genomics Platform"/>
            <consortium name="The Broad Institute Genome Sequencing Center for Infectious Disease"/>
            <person name="Wu L."/>
            <person name="Ma J."/>
        </authorList>
    </citation>
    <scope>NUCLEOTIDE SEQUENCE [LARGE SCALE GENOMIC DNA]</scope>
    <source>
        <strain evidence="3">JCM 17939</strain>
    </source>
</reference>
<organism evidence="2 3">
    <name type="scientific">Actinoallomurus vinaceus</name>
    <dbReference type="NCBI Taxonomy" id="1080074"/>
    <lineage>
        <taxon>Bacteria</taxon>
        <taxon>Bacillati</taxon>
        <taxon>Actinomycetota</taxon>
        <taxon>Actinomycetes</taxon>
        <taxon>Streptosporangiales</taxon>
        <taxon>Thermomonosporaceae</taxon>
        <taxon>Actinoallomurus</taxon>
    </lineage>
</organism>
<dbReference type="Gene3D" id="1.10.260.40">
    <property type="entry name" value="lambda repressor-like DNA-binding domains"/>
    <property type="match status" value="1"/>
</dbReference>
<feature type="domain" description="HTH cro/C1-type" evidence="1">
    <location>
        <begin position="21"/>
        <end position="77"/>
    </location>
</feature>
<evidence type="ECO:0000313" key="3">
    <source>
        <dbReference type="Proteomes" id="UP001501442"/>
    </source>
</evidence>
<dbReference type="EMBL" id="BAABHK010000006">
    <property type="protein sequence ID" value="GAA4628706.1"/>
    <property type="molecule type" value="Genomic_DNA"/>
</dbReference>
<dbReference type="Pfam" id="PF13560">
    <property type="entry name" value="HTH_31"/>
    <property type="match status" value="1"/>
</dbReference>
<accession>A0ABP8UC13</accession>
<dbReference type="Proteomes" id="UP001501442">
    <property type="component" value="Unassembled WGS sequence"/>
</dbReference>
<keyword evidence="3" id="KW-1185">Reference proteome</keyword>